<dbReference type="EMBL" id="JAFNEN010000032">
    <property type="protein sequence ID" value="KAG8199079.1"/>
    <property type="molecule type" value="Genomic_DNA"/>
</dbReference>
<accession>A0AAV6VQX9</accession>
<keyword evidence="1" id="KW-0732">Signal</keyword>
<dbReference type="Proteomes" id="UP000827092">
    <property type="component" value="Unassembled WGS sequence"/>
</dbReference>
<feature type="chain" id="PRO_5043798367" evidence="1">
    <location>
        <begin position="19"/>
        <end position="215"/>
    </location>
</feature>
<dbReference type="AlphaFoldDB" id="A0AAV6VQX9"/>
<gene>
    <name evidence="2" type="ORF">JTE90_021089</name>
</gene>
<evidence type="ECO:0000313" key="2">
    <source>
        <dbReference type="EMBL" id="KAG8199079.1"/>
    </source>
</evidence>
<keyword evidence="3" id="KW-1185">Reference proteome</keyword>
<reference evidence="2 3" key="1">
    <citation type="journal article" date="2022" name="Nat. Ecol. Evol.">
        <title>A masculinizing supergene underlies an exaggerated male reproductive morph in a spider.</title>
        <authorList>
            <person name="Hendrickx F."/>
            <person name="De Corte Z."/>
            <person name="Sonet G."/>
            <person name="Van Belleghem S.M."/>
            <person name="Kostlbacher S."/>
            <person name="Vangestel C."/>
        </authorList>
    </citation>
    <scope>NUCLEOTIDE SEQUENCE [LARGE SCALE GENOMIC DNA]</scope>
    <source>
        <strain evidence="2">W744_W776</strain>
    </source>
</reference>
<sequence>MTIFTFILLVAFGAFASATEDDVCDPKQLELCFRPSIHVYFPESGEALDKICPVFIPRFKCLSDFKNRCNNVEFPKELQGLENVHDILVEACDKDSEFHNKLATNLACIKEVFVNHLNTCVPIVKESLDEMSNHPDIEFDQSKYVCLSKTLDLSCFVASASVRCSEEAGEMVVAVLNQIGILNVLCPEDIREEVLAVVEILKPWVVAERVLSKMK</sequence>
<feature type="signal peptide" evidence="1">
    <location>
        <begin position="1"/>
        <end position="18"/>
    </location>
</feature>
<protein>
    <submittedName>
        <fullName evidence="2">Uncharacterized protein</fullName>
    </submittedName>
</protein>
<dbReference type="PANTHER" id="PTHR33964">
    <property type="entry name" value="RE45066P-RELATED"/>
    <property type="match status" value="1"/>
</dbReference>
<evidence type="ECO:0000256" key="1">
    <source>
        <dbReference type="SAM" id="SignalP"/>
    </source>
</evidence>
<dbReference type="PANTHER" id="PTHR33964:SF1">
    <property type="entry name" value="RE45066P"/>
    <property type="match status" value="1"/>
</dbReference>
<proteinExistence type="predicted"/>
<name>A0AAV6VQX9_9ARAC</name>
<organism evidence="2 3">
    <name type="scientific">Oedothorax gibbosus</name>
    <dbReference type="NCBI Taxonomy" id="931172"/>
    <lineage>
        <taxon>Eukaryota</taxon>
        <taxon>Metazoa</taxon>
        <taxon>Ecdysozoa</taxon>
        <taxon>Arthropoda</taxon>
        <taxon>Chelicerata</taxon>
        <taxon>Arachnida</taxon>
        <taxon>Araneae</taxon>
        <taxon>Araneomorphae</taxon>
        <taxon>Entelegynae</taxon>
        <taxon>Araneoidea</taxon>
        <taxon>Linyphiidae</taxon>
        <taxon>Erigoninae</taxon>
        <taxon>Oedothorax</taxon>
    </lineage>
</organism>
<evidence type="ECO:0000313" key="3">
    <source>
        <dbReference type="Proteomes" id="UP000827092"/>
    </source>
</evidence>
<comment type="caution">
    <text evidence="2">The sequence shown here is derived from an EMBL/GenBank/DDBJ whole genome shotgun (WGS) entry which is preliminary data.</text>
</comment>